<proteinExistence type="predicted"/>
<dbReference type="EMBL" id="JABURY010000012">
    <property type="protein sequence ID" value="MBC9130713.1"/>
    <property type="molecule type" value="Genomic_DNA"/>
</dbReference>
<gene>
    <name evidence="2" type="ORF">FcAc13_05245</name>
</gene>
<dbReference type="Pfam" id="PF20691">
    <property type="entry name" value="TAGT"/>
    <property type="match status" value="1"/>
</dbReference>
<feature type="domain" description="TET-Associated Glycosyltransferase" evidence="1">
    <location>
        <begin position="11"/>
        <end position="236"/>
    </location>
</feature>
<reference evidence="2 3" key="1">
    <citation type="submission" date="2020-06" db="EMBL/GenBank/DDBJ databases">
        <title>Frischella cerana isolated from Apis cerana gut homogenate.</title>
        <authorList>
            <person name="Wolter L.A."/>
            <person name="Suenami S."/>
            <person name="Miyazaki R."/>
        </authorList>
    </citation>
    <scope>NUCLEOTIDE SEQUENCE [LARGE SCALE GENOMIC DNA]</scope>
    <source>
        <strain evidence="2 3">Ac13</strain>
    </source>
</reference>
<name>A0ABR7QXM8_9GAMM</name>
<dbReference type="InterPro" id="IPR029044">
    <property type="entry name" value="Nucleotide-diphossugar_trans"/>
</dbReference>
<dbReference type="RefSeq" id="WP_187755162.1">
    <property type="nucleotide sequence ID" value="NZ_JABURY010000012.1"/>
</dbReference>
<dbReference type="InterPro" id="IPR049100">
    <property type="entry name" value="TAGT"/>
</dbReference>
<evidence type="ECO:0000259" key="1">
    <source>
        <dbReference type="Pfam" id="PF20691"/>
    </source>
</evidence>
<evidence type="ECO:0000313" key="2">
    <source>
        <dbReference type="EMBL" id="MBC9130713.1"/>
    </source>
</evidence>
<keyword evidence="3" id="KW-1185">Reference proteome</keyword>
<sequence length="293" mass="34090">MRKKINEYEKFAVFILSHGRADNVVTYNTLKRQNYTGKIYIVVDDEDPFIDDYKNRYQDEVIVFNKQLAIDMTDSADVLKKRNSVVYARNYAYKIAENLGLQYFLVLDDDYSTFTNVFDNSRNYITKRTAIKCLDNYFRSMIRFLENSDIDCVAMSQGGDYIGGENSTVSKLHANGKMSRKAMNAFFLRTSKPLTFSGRINEDVNMYINEGAIGKIIFTYPRMRLEQIQTQSNTGGLTDIYLDVGTYVKSFYSIICQPSCMRLMMMGVKNRRIHHKVIWKHAVPMIISEQYKK</sequence>
<dbReference type="SUPFAM" id="SSF53448">
    <property type="entry name" value="Nucleotide-diphospho-sugar transferases"/>
    <property type="match status" value="1"/>
</dbReference>
<dbReference type="Proteomes" id="UP000651208">
    <property type="component" value="Unassembled WGS sequence"/>
</dbReference>
<protein>
    <recommendedName>
        <fullName evidence="1">TET-Associated Glycosyltransferase domain-containing protein</fullName>
    </recommendedName>
</protein>
<comment type="caution">
    <text evidence="2">The sequence shown here is derived from an EMBL/GenBank/DDBJ whole genome shotgun (WGS) entry which is preliminary data.</text>
</comment>
<organism evidence="2 3">
    <name type="scientific">Frischella japonica</name>
    <dbReference type="NCBI Taxonomy" id="2741544"/>
    <lineage>
        <taxon>Bacteria</taxon>
        <taxon>Pseudomonadati</taxon>
        <taxon>Pseudomonadota</taxon>
        <taxon>Gammaproteobacteria</taxon>
        <taxon>Orbales</taxon>
        <taxon>Orbaceae</taxon>
        <taxon>Frischella</taxon>
    </lineage>
</organism>
<accession>A0ABR7QXM8</accession>
<evidence type="ECO:0000313" key="3">
    <source>
        <dbReference type="Proteomes" id="UP000651208"/>
    </source>
</evidence>